<sequence>MRVVNNFFYLSVLLNAAQATPADAAAAAAAATAATLATNLTSNLALDSSASTEKLDSLVLALQDFNAHHHVPSYVQGNKFGSNFAHLTRRSDFPILDTILTYLNDSGLAIMVIDFVLLRPEFLEIAINTTIWIIRLRLISLTDLLNALETSGLALDTLALGLEDPDILPGLINITREVISQSDLNFNLFNKREDYQSSFAESSIESKNGAPAFAPASAPAASAPAASAPASAISLSKRESVLLDQLFISLRESGLAIAVITHLLTSPELVEANAHFLVSILQSHAFNLMDLISSLKQANFIWDLIKQLLGNPQILREFGGIIKDRVVRGLIPKKLLGDK</sequence>
<accession>A0AAI9SZN8</accession>
<feature type="chain" id="PRO_5042499940" evidence="1">
    <location>
        <begin position="20"/>
        <end position="339"/>
    </location>
</feature>
<name>A0AAI9SZN8_9ASCO</name>
<dbReference type="GeneID" id="73378637"/>
<dbReference type="AlphaFoldDB" id="A0AAI9SZN8"/>
<evidence type="ECO:0000256" key="1">
    <source>
        <dbReference type="SAM" id="SignalP"/>
    </source>
</evidence>
<comment type="caution">
    <text evidence="2">The sequence shown here is derived from an EMBL/GenBank/DDBJ whole genome shotgun (WGS) entry which is preliminary data.</text>
</comment>
<feature type="signal peptide" evidence="1">
    <location>
        <begin position="1"/>
        <end position="19"/>
    </location>
</feature>
<evidence type="ECO:0000313" key="2">
    <source>
        <dbReference type="EMBL" id="KAI3406178.2"/>
    </source>
</evidence>
<keyword evidence="3" id="KW-1185">Reference proteome</keyword>
<dbReference type="EMBL" id="JAHUZD010000025">
    <property type="protein sequence ID" value="KAI3406178.2"/>
    <property type="molecule type" value="Genomic_DNA"/>
</dbReference>
<dbReference type="RefSeq" id="XP_049181923.1">
    <property type="nucleotide sequence ID" value="XM_049322099.1"/>
</dbReference>
<gene>
    <name evidence="2" type="ORF">KGF56_001020</name>
</gene>
<protein>
    <submittedName>
        <fullName evidence="2">Uncharacterized protein</fullName>
    </submittedName>
</protein>
<reference evidence="2" key="1">
    <citation type="journal article" date="2022" name="DNA Res.">
        <title>Genome analysis of five recently described species of the CUG-Ser clade uncovers Candida theae as a new hybrid lineage with pathogenic potential in the Candida parapsilosis species complex.</title>
        <authorList>
            <person name="Mixao V."/>
            <person name="Del Olmo V."/>
            <person name="Hegedusova E."/>
            <person name="Saus E."/>
            <person name="Pryszcz L."/>
            <person name="Cillingova A."/>
            <person name="Nosek J."/>
            <person name="Gabaldon T."/>
        </authorList>
    </citation>
    <scope>NUCLEOTIDE SEQUENCE</scope>
    <source>
        <strain evidence="2">CBS 10844</strain>
    </source>
</reference>
<evidence type="ECO:0000313" key="3">
    <source>
        <dbReference type="Proteomes" id="UP001202479"/>
    </source>
</evidence>
<proteinExistence type="predicted"/>
<dbReference type="Proteomes" id="UP001202479">
    <property type="component" value="Unassembled WGS sequence"/>
</dbReference>
<organism evidence="2 3">
    <name type="scientific">Candida oxycetoniae</name>
    <dbReference type="NCBI Taxonomy" id="497107"/>
    <lineage>
        <taxon>Eukaryota</taxon>
        <taxon>Fungi</taxon>
        <taxon>Dikarya</taxon>
        <taxon>Ascomycota</taxon>
        <taxon>Saccharomycotina</taxon>
        <taxon>Pichiomycetes</taxon>
        <taxon>Debaryomycetaceae</taxon>
        <taxon>Candida/Lodderomyces clade</taxon>
        <taxon>Candida</taxon>
    </lineage>
</organism>
<keyword evidence="1" id="KW-0732">Signal</keyword>